<evidence type="ECO:0000313" key="2">
    <source>
        <dbReference type="EMBL" id="XCD06202.1"/>
    </source>
</evidence>
<protein>
    <submittedName>
        <fullName evidence="2">Uncharacterized protein</fullName>
    </submittedName>
</protein>
<reference evidence="2" key="1">
    <citation type="submission" date="2024-03" db="EMBL/GenBank/DDBJ databases">
        <title>Diverse circular DNA viruses in blood, oral, and fecal samples of captive lemurs.</title>
        <authorList>
            <person name="Paietta E.N."/>
            <person name="Kraberger S."/>
            <person name="Lund M.C."/>
            <person name="Custer J.M."/>
            <person name="Vargas K.M."/>
            <person name="Ehmke E.E."/>
            <person name="Yoder A.D."/>
            <person name="Varsani A."/>
        </authorList>
    </citation>
    <scope>NUCLEOTIDE SEQUENCE</scope>
    <source>
        <strain evidence="1">Duke_21_2</strain>
        <strain evidence="2">Duke_25FS_5</strain>
    </source>
</reference>
<accession>A0AAU8B4L2</accession>
<name>A0AAU8B4L2_9CAUD</name>
<dbReference type="EMBL" id="PP511642">
    <property type="protein sequence ID" value="XCD06202.1"/>
    <property type="molecule type" value="Genomic_DNA"/>
</dbReference>
<evidence type="ECO:0000313" key="1">
    <source>
        <dbReference type="EMBL" id="XCD03762.1"/>
    </source>
</evidence>
<dbReference type="EMBL" id="PP511380">
    <property type="protein sequence ID" value="XCD03762.1"/>
    <property type="molecule type" value="Genomic_DNA"/>
</dbReference>
<organism evidence="2">
    <name type="scientific">Dulem virus 29</name>
    <dbReference type="NCBI Taxonomy" id="3145747"/>
    <lineage>
        <taxon>Viruses</taxon>
        <taxon>Duplodnaviria</taxon>
        <taxon>Heunggongvirae</taxon>
        <taxon>Uroviricota</taxon>
        <taxon>Caudoviricetes</taxon>
    </lineage>
</organism>
<proteinExistence type="predicted"/>
<sequence>MNDFVYQRFKKDDQTENRLINSFLKVLQPTMDDIKAYYENLYKSPELGRVLYDKQLVPIYKLLERSIFLKSYADILNAQQTIGSPNAYCDILYSIFGSNATISITRENPLHIKIGIIARYIEYFVWVDEQYKFYITTEEGEYLGFAALIARITNRQLADILQQMTNAGTYLEFTYKQGSLEYIENFIKVGTPAISNTYVLSGITQNDGIVANDNGKLILNSDTNIEIGCKVSNPLGRLIVFYNTNDDNISLLFEESKITLIVEHGGRTDVEIITPSVNEVIIKKDGLNFTLIVKDKNGGVYEAQKNYTDFWGNDSEWSVNIRGLYESFDGSVDLKTLYLKQDNQTIWSALSEKTDYYAENYNMIGVVDVSNDYIASGFHMDPYHEADAYLESKDNILLTSEDEFEINVSCLGGDFDGSYPLAIGKDINNYIIINADKENQLIYFERRVDGEALNHTEIEGSPKNINLKYSPSAGYTITVETKEGDIKAESVAETKTFSFDSKVYIGCDPFGEFPFNGTIDLKTVYVKKNNVLIYQAIEELK</sequence>